<accession>A0AAN9YU78</accession>
<dbReference type="InterPro" id="IPR050565">
    <property type="entry name" value="LYPA1-2/EST-like"/>
</dbReference>
<dbReference type="SUPFAM" id="SSF53474">
    <property type="entry name" value="alpha/beta-Hydrolases"/>
    <property type="match status" value="1"/>
</dbReference>
<evidence type="ECO:0000313" key="5">
    <source>
        <dbReference type="Proteomes" id="UP001320420"/>
    </source>
</evidence>
<dbReference type="Gene3D" id="3.40.50.1820">
    <property type="entry name" value="alpha/beta hydrolase"/>
    <property type="match status" value="1"/>
</dbReference>
<dbReference type="GO" id="GO:0008474">
    <property type="term" value="F:palmitoyl-(protein) hydrolase activity"/>
    <property type="evidence" value="ECO:0007669"/>
    <property type="project" value="TreeGrafter"/>
</dbReference>
<proteinExistence type="inferred from homology"/>
<evidence type="ECO:0000313" key="4">
    <source>
        <dbReference type="EMBL" id="KAK7754489.1"/>
    </source>
</evidence>
<evidence type="ECO:0000259" key="3">
    <source>
        <dbReference type="Pfam" id="PF02230"/>
    </source>
</evidence>
<comment type="similarity">
    <text evidence="1">Belongs to the AB hydrolase superfamily. AB hydrolase 2 family.</text>
</comment>
<dbReference type="GO" id="GO:0005737">
    <property type="term" value="C:cytoplasm"/>
    <property type="evidence" value="ECO:0007669"/>
    <property type="project" value="TreeGrafter"/>
</dbReference>
<dbReference type="GO" id="GO:0052689">
    <property type="term" value="F:carboxylic ester hydrolase activity"/>
    <property type="evidence" value="ECO:0007669"/>
    <property type="project" value="TreeGrafter"/>
</dbReference>
<comment type="caution">
    <text evidence="4">The sequence shown here is derived from an EMBL/GenBank/DDBJ whole genome shotgun (WGS) entry which is preliminary data.</text>
</comment>
<keyword evidence="5" id="KW-1185">Reference proteome</keyword>
<sequence length="355" mass="39024">MPHLIQYLKILPPLFRQIWVPKYSPSQKMEAQFNQPADGNVSSDEPTSERTQTTSGSISFGPIYTVLPSAGQTHTHTAIVLHGRGSSGAEFAEEFLGAAGSALAPFVIDDDDDDQSSPPGTLPKRRLPGWRWVFPTSPSLWSTAFQESMPAWFEAHSLGDITARRELQVDGIRESVRHILEIVQSEIDALGGDSRRVFLGGISQGGAVGLWTLLCQPDPTRVLGGFFGASTWLPFASDVERLLASKRRSAAERGEELVVAETQELDGFVETMMAGMLSHCCGHPKPRHLTPVFLGHGVDDAYVDVELGMQAARILRQFGLGVDWKEYSGAEEEGHWFKEPEEIDNIFEFLASTQS</sequence>
<protein>
    <recommendedName>
        <fullName evidence="3">Phospholipase/carboxylesterase/thioesterase domain-containing protein</fullName>
    </recommendedName>
</protein>
<dbReference type="PANTHER" id="PTHR10655">
    <property type="entry name" value="LYSOPHOSPHOLIPASE-RELATED"/>
    <property type="match status" value="1"/>
</dbReference>
<feature type="compositionally biased region" description="Polar residues" evidence="2">
    <location>
        <begin position="30"/>
        <end position="58"/>
    </location>
</feature>
<dbReference type="EMBL" id="JAKJXP020000020">
    <property type="protein sequence ID" value="KAK7754489.1"/>
    <property type="molecule type" value="Genomic_DNA"/>
</dbReference>
<dbReference type="Pfam" id="PF02230">
    <property type="entry name" value="Abhydrolase_2"/>
    <property type="match status" value="1"/>
</dbReference>
<organism evidence="4 5">
    <name type="scientific">Diatrype stigma</name>
    <dbReference type="NCBI Taxonomy" id="117547"/>
    <lineage>
        <taxon>Eukaryota</taxon>
        <taxon>Fungi</taxon>
        <taxon>Dikarya</taxon>
        <taxon>Ascomycota</taxon>
        <taxon>Pezizomycotina</taxon>
        <taxon>Sordariomycetes</taxon>
        <taxon>Xylariomycetidae</taxon>
        <taxon>Xylariales</taxon>
        <taxon>Diatrypaceae</taxon>
        <taxon>Diatrype</taxon>
    </lineage>
</organism>
<dbReference type="InterPro" id="IPR003140">
    <property type="entry name" value="PLipase/COase/thioEstase"/>
</dbReference>
<feature type="domain" description="Phospholipase/carboxylesterase/thioesterase" evidence="3">
    <location>
        <begin position="126"/>
        <end position="240"/>
    </location>
</feature>
<reference evidence="4 5" key="1">
    <citation type="submission" date="2024-02" db="EMBL/GenBank/DDBJ databases">
        <title>De novo assembly and annotation of 12 fungi associated with fruit tree decline syndrome in Ontario, Canada.</title>
        <authorList>
            <person name="Sulman M."/>
            <person name="Ellouze W."/>
            <person name="Ilyukhin E."/>
        </authorList>
    </citation>
    <scope>NUCLEOTIDE SEQUENCE [LARGE SCALE GENOMIC DNA]</scope>
    <source>
        <strain evidence="4 5">M11/M66-122</strain>
    </source>
</reference>
<feature type="region of interest" description="Disordered" evidence="2">
    <location>
        <begin position="30"/>
        <end position="59"/>
    </location>
</feature>
<dbReference type="PANTHER" id="PTHR10655:SF63">
    <property type="entry name" value="PHOSPHOLIPASE_CARBOXYLESTERASE_THIOESTERASE DOMAIN-CONTAINING PROTEIN"/>
    <property type="match status" value="1"/>
</dbReference>
<name>A0AAN9YU78_9PEZI</name>
<dbReference type="Proteomes" id="UP001320420">
    <property type="component" value="Unassembled WGS sequence"/>
</dbReference>
<evidence type="ECO:0000256" key="1">
    <source>
        <dbReference type="ARBA" id="ARBA00006499"/>
    </source>
</evidence>
<evidence type="ECO:0000256" key="2">
    <source>
        <dbReference type="SAM" id="MobiDB-lite"/>
    </source>
</evidence>
<gene>
    <name evidence="4" type="ORF">SLS62_003509</name>
</gene>
<dbReference type="AlphaFoldDB" id="A0AAN9YU78"/>
<dbReference type="InterPro" id="IPR029058">
    <property type="entry name" value="AB_hydrolase_fold"/>
</dbReference>